<dbReference type="NCBIfam" id="TIGR01783">
    <property type="entry name" value="TonB-siderophor"/>
    <property type="match status" value="1"/>
</dbReference>
<keyword evidence="10 15" id="KW-0798">TonB box</keyword>
<protein>
    <submittedName>
        <fullName evidence="18">TonB-dependent siderophore receptor</fullName>
    </submittedName>
</protein>
<dbReference type="PANTHER" id="PTHR32552:SF74">
    <property type="entry name" value="HYDROXAMATE SIDEROPHORE RECEPTOR FHUE"/>
    <property type="match status" value="1"/>
</dbReference>
<dbReference type="GO" id="GO:0009279">
    <property type="term" value="C:cell outer membrane"/>
    <property type="evidence" value="ECO:0007669"/>
    <property type="project" value="UniProtKB-SubCell"/>
</dbReference>
<gene>
    <name evidence="18" type="ORF">D3H34_25055</name>
</gene>
<keyword evidence="19" id="KW-1185">Reference proteome</keyword>
<evidence type="ECO:0000256" key="16">
    <source>
        <dbReference type="SAM" id="SignalP"/>
    </source>
</evidence>
<evidence type="ECO:0000256" key="3">
    <source>
        <dbReference type="ARBA" id="ARBA00022448"/>
    </source>
</evidence>
<reference evidence="18 19" key="1">
    <citation type="submission" date="2018-09" db="EMBL/GenBank/DDBJ databases">
        <title>Acidovorax cavernicola nov. sp. isolated from Gruta de las Maravillas (Aracena, Spain).</title>
        <authorList>
            <person name="Jurado V."/>
            <person name="Gutierrez-Patricio S."/>
            <person name="Gonzalez-Pimentel J.L."/>
            <person name="Miller A.Z."/>
            <person name="Laiz L."/>
            <person name="Saiz-Jimenez C."/>
        </authorList>
    </citation>
    <scope>NUCLEOTIDE SEQUENCE [LARGE SCALE GENOMIC DNA]</scope>
    <source>
        <strain evidence="18 19">1011MAR4D40.2</strain>
    </source>
</reference>
<dbReference type="AlphaFoldDB" id="A0A9X8GT22"/>
<dbReference type="InterPro" id="IPR037066">
    <property type="entry name" value="Plug_dom_sf"/>
</dbReference>
<dbReference type="Pfam" id="PF07660">
    <property type="entry name" value="STN"/>
    <property type="match status" value="1"/>
</dbReference>
<evidence type="ECO:0000256" key="2">
    <source>
        <dbReference type="ARBA" id="ARBA00009810"/>
    </source>
</evidence>
<evidence type="ECO:0000256" key="8">
    <source>
        <dbReference type="ARBA" id="ARBA00023004"/>
    </source>
</evidence>
<evidence type="ECO:0000256" key="7">
    <source>
        <dbReference type="ARBA" id="ARBA00022729"/>
    </source>
</evidence>
<dbReference type="Gene3D" id="2.170.130.10">
    <property type="entry name" value="TonB-dependent receptor, plug domain"/>
    <property type="match status" value="1"/>
</dbReference>
<evidence type="ECO:0000259" key="17">
    <source>
        <dbReference type="SMART" id="SM00965"/>
    </source>
</evidence>
<dbReference type="PANTHER" id="PTHR32552">
    <property type="entry name" value="FERRICHROME IRON RECEPTOR-RELATED"/>
    <property type="match status" value="1"/>
</dbReference>
<dbReference type="InterPro" id="IPR000531">
    <property type="entry name" value="Beta-barrel_TonB"/>
</dbReference>
<dbReference type="InterPro" id="IPR010105">
    <property type="entry name" value="TonB_sidphr_rcpt"/>
</dbReference>
<evidence type="ECO:0000256" key="6">
    <source>
        <dbReference type="ARBA" id="ARBA00022692"/>
    </source>
</evidence>
<evidence type="ECO:0000256" key="15">
    <source>
        <dbReference type="RuleBase" id="RU003357"/>
    </source>
</evidence>
<keyword evidence="4 14" id="KW-1134">Transmembrane beta strand</keyword>
<dbReference type="SUPFAM" id="SSF56935">
    <property type="entry name" value="Porins"/>
    <property type="match status" value="1"/>
</dbReference>
<evidence type="ECO:0000313" key="19">
    <source>
        <dbReference type="Proteomes" id="UP000265619"/>
    </source>
</evidence>
<keyword evidence="6 14" id="KW-0812">Transmembrane</keyword>
<dbReference type="Pfam" id="PF07715">
    <property type="entry name" value="Plug"/>
    <property type="match status" value="1"/>
</dbReference>
<keyword evidence="9" id="KW-0406">Ion transport</keyword>
<evidence type="ECO:0000256" key="14">
    <source>
        <dbReference type="PROSITE-ProRule" id="PRU01360"/>
    </source>
</evidence>
<comment type="caution">
    <text evidence="18">The sequence shown here is derived from an EMBL/GenBank/DDBJ whole genome shotgun (WGS) entry which is preliminary data.</text>
</comment>
<dbReference type="InterPro" id="IPR012910">
    <property type="entry name" value="Plug_dom"/>
</dbReference>
<dbReference type="EMBL" id="QXMN01000042">
    <property type="protein sequence ID" value="RIX75514.1"/>
    <property type="molecule type" value="Genomic_DNA"/>
</dbReference>
<dbReference type="GO" id="GO:0015344">
    <property type="term" value="F:siderophore uptake transmembrane transporter activity"/>
    <property type="evidence" value="ECO:0007669"/>
    <property type="project" value="TreeGrafter"/>
</dbReference>
<name>A0A9X8GT22_9BURK</name>
<keyword evidence="3 14" id="KW-0813">Transport</keyword>
<dbReference type="InterPro" id="IPR011662">
    <property type="entry name" value="Secretin/TonB_short_N"/>
</dbReference>
<keyword evidence="7 16" id="KW-0732">Signal</keyword>
<dbReference type="FunFam" id="2.170.130.10:FF:000010">
    <property type="entry name" value="Ferripyoverdine receptor"/>
    <property type="match status" value="1"/>
</dbReference>
<keyword evidence="13 14" id="KW-0998">Cell outer membrane</keyword>
<evidence type="ECO:0000256" key="13">
    <source>
        <dbReference type="ARBA" id="ARBA00023237"/>
    </source>
</evidence>
<evidence type="ECO:0000256" key="9">
    <source>
        <dbReference type="ARBA" id="ARBA00023065"/>
    </source>
</evidence>
<evidence type="ECO:0000256" key="10">
    <source>
        <dbReference type="ARBA" id="ARBA00023077"/>
    </source>
</evidence>
<dbReference type="CDD" id="cd01347">
    <property type="entry name" value="ligand_gated_channel"/>
    <property type="match status" value="1"/>
</dbReference>
<dbReference type="InterPro" id="IPR039426">
    <property type="entry name" value="TonB-dep_rcpt-like"/>
</dbReference>
<dbReference type="Pfam" id="PF00593">
    <property type="entry name" value="TonB_dep_Rec_b-barrel"/>
    <property type="match status" value="1"/>
</dbReference>
<dbReference type="RefSeq" id="WP_119556952.1">
    <property type="nucleotide sequence ID" value="NZ_QXMN01000042.1"/>
</dbReference>
<keyword evidence="12 18" id="KW-0675">Receptor</keyword>
<accession>A0A9X8GT22</accession>
<comment type="similarity">
    <text evidence="2 14 15">Belongs to the TonB-dependent receptor family.</text>
</comment>
<evidence type="ECO:0000256" key="4">
    <source>
        <dbReference type="ARBA" id="ARBA00022452"/>
    </source>
</evidence>
<keyword evidence="8" id="KW-0408">Iron</keyword>
<dbReference type="GO" id="GO:0015891">
    <property type="term" value="P:siderophore transport"/>
    <property type="evidence" value="ECO:0007669"/>
    <property type="project" value="InterPro"/>
</dbReference>
<evidence type="ECO:0000256" key="11">
    <source>
        <dbReference type="ARBA" id="ARBA00023136"/>
    </source>
</evidence>
<feature type="domain" description="Secretin/TonB short N-terminal" evidence="17">
    <location>
        <begin position="78"/>
        <end position="129"/>
    </location>
</feature>
<dbReference type="InterPro" id="IPR036942">
    <property type="entry name" value="Beta-barrel_TonB_sf"/>
</dbReference>
<dbReference type="Proteomes" id="UP000265619">
    <property type="component" value="Unassembled WGS sequence"/>
</dbReference>
<feature type="signal peptide" evidence="16">
    <location>
        <begin position="1"/>
        <end position="47"/>
    </location>
</feature>
<proteinExistence type="inferred from homology"/>
<feature type="chain" id="PRO_5040720792" evidence="16">
    <location>
        <begin position="48"/>
        <end position="838"/>
    </location>
</feature>
<dbReference type="SMART" id="SM00965">
    <property type="entry name" value="STN"/>
    <property type="match status" value="1"/>
</dbReference>
<sequence>MTGPADPTNTAPAPAGARRWHCLRLSLSFALAGLVLLAAQMAAPAAAQVPTVDAAFEWHQPAQPLSSALTALAVRTGLLLGVDAEVVRGKRAPALQGRYTAREALLQLLEGSGLEAVRGASGGYALRVAAQRPGPKPQAEVPSSGGALSEVTVTGGRDVGTVTEGTGSYTTDGTIGTATRLELSLRETPQSVSVLTRDRIEDQGLSQISDVLRQTPGLSFVQSGNAGTDANAVYARGFEVENYQVDGIPQAGTWLLQTGDLAFYDRVEVVRGATGLLNGVGTPAATVNLVRKRPGPALQAGASFSAGTWNRRRAEVDIGGPVTADGRVRARVVAAVQDGDSWIERHHEKKRLFYGIVEADLARGTRLSTGFELQRHDNDGVARAGLPLYFSDGTEADYGRSRSAAARWAHSYQDQRQYFAALDHRFDNGWAVHAAFNRSRRAYDDVIGYALRGYMNRATGAGLGLWANRWNAVPVQNALDLYASGPFELFGRRHELVLGYNASRTHSDAPLYSGWNVAGFDPWLANFHAWTGDLPARPNNPQTGRQETVTRQSGAYATARLRPTNALSVIVGARVSDWKDVTRTMPFERAATFSTRSEKGVVTPYAGVVFDLHKHWSVYASYTSIFKPQAGKDRGGSYLDPLEGHAYEAGVKGAFYNDRLNLSAAVFQVKQDNLAVRLDNEFAPDGSVAYRAAKGTTTRGYEFEVAGELLPGWQIGGGFAHSVARDAAGLRLNTQVPKNLLKLFTSYRIASIGNGLTVGGGLNWQSDTYSTGLGPSGHARFTQPAYTTLDLMARYPINKHLAVSVALNNVFDTHYRTSTSSSFYGAPRHLLVTLRGTY</sequence>
<dbReference type="OrthoDB" id="174652at2"/>
<organism evidence="18 19">
    <name type="scientific">Acidovorax cavernicola</name>
    <dbReference type="NCBI Taxonomy" id="1675792"/>
    <lineage>
        <taxon>Bacteria</taxon>
        <taxon>Pseudomonadati</taxon>
        <taxon>Pseudomonadota</taxon>
        <taxon>Betaproteobacteria</taxon>
        <taxon>Burkholderiales</taxon>
        <taxon>Comamonadaceae</taxon>
        <taxon>Acidovorax</taxon>
    </lineage>
</organism>
<dbReference type="GO" id="GO:0038023">
    <property type="term" value="F:signaling receptor activity"/>
    <property type="evidence" value="ECO:0007669"/>
    <property type="project" value="InterPro"/>
</dbReference>
<keyword evidence="5" id="KW-0410">Iron transport</keyword>
<evidence type="ECO:0000313" key="18">
    <source>
        <dbReference type="EMBL" id="RIX75514.1"/>
    </source>
</evidence>
<evidence type="ECO:0000256" key="1">
    <source>
        <dbReference type="ARBA" id="ARBA00004571"/>
    </source>
</evidence>
<dbReference type="Gene3D" id="3.55.50.30">
    <property type="match status" value="1"/>
</dbReference>
<keyword evidence="11 14" id="KW-0472">Membrane</keyword>
<evidence type="ECO:0000256" key="12">
    <source>
        <dbReference type="ARBA" id="ARBA00023170"/>
    </source>
</evidence>
<dbReference type="Gene3D" id="2.40.170.20">
    <property type="entry name" value="TonB-dependent receptor, beta-barrel domain"/>
    <property type="match status" value="1"/>
</dbReference>
<comment type="subcellular location">
    <subcellularLocation>
        <location evidence="1 14">Cell outer membrane</location>
        <topology evidence="1 14">Multi-pass membrane protein</topology>
    </subcellularLocation>
</comment>
<evidence type="ECO:0000256" key="5">
    <source>
        <dbReference type="ARBA" id="ARBA00022496"/>
    </source>
</evidence>
<dbReference type="PROSITE" id="PS52016">
    <property type="entry name" value="TONB_DEPENDENT_REC_3"/>
    <property type="match status" value="1"/>
</dbReference>